<evidence type="ECO:0000256" key="6">
    <source>
        <dbReference type="ARBA" id="ARBA00025321"/>
    </source>
</evidence>
<proteinExistence type="inferred from homology"/>
<dbReference type="eggNOG" id="ENOG5033457">
    <property type="taxonomic scope" value="Bacteria"/>
</dbReference>
<name>Q3SV31_NITWN</name>
<reference evidence="8 9" key="1">
    <citation type="journal article" date="2006" name="Appl. Environ. Microbiol.">
        <title>Genome sequence of the chemolithoautotrophic nitrite-oxidizing bacterium Nitrobacter winogradskyi Nb-255.</title>
        <authorList>
            <person name="Starkenburg S.R."/>
            <person name="Chain P.S."/>
            <person name="Sayavedra-Soto L.A."/>
            <person name="Hauser L."/>
            <person name="Land M.L."/>
            <person name="Larimer F.W."/>
            <person name="Malfatti S.A."/>
            <person name="Klotz M.G."/>
            <person name="Bottomley P.J."/>
            <person name="Arp D.J."/>
            <person name="Hickey W.J."/>
        </authorList>
    </citation>
    <scope>NUCLEOTIDE SEQUENCE [LARGE SCALE GENOMIC DNA]</scope>
    <source>
        <strain evidence="9">ATCC 25391 / DSM 10237 / CIP 104748 / NCIMB 11846 / Nb-255</strain>
    </source>
</reference>
<evidence type="ECO:0000256" key="7">
    <source>
        <dbReference type="SAM" id="SignalP"/>
    </source>
</evidence>
<evidence type="ECO:0000256" key="5">
    <source>
        <dbReference type="ARBA" id="ARBA00022734"/>
    </source>
</evidence>
<dbReference type="RefSeq" id="WP_011313921.1">
    <property type="nucleotide sequence ID" value="NC_007406.1"/>
</dbReference>
<dbReference type="OrthoDB" id="8265689at2"/>
<dbReference type="EMBL" id="CP000115">
    <property type="protein sequence ID" value="ABA03860.1"/>
    <property type="molecule type" value="Genomic_DNA"/>
</dbReference>
<evidence type="ECO:0000256" key="2">
    <source>
        <dbReference type="ARBA" id="ARBA00010270"/>
    </source>
</evidence>
<keyword evidence="5" id="KW-0430">Lectin</keyword>
<organism evidence="8 9">
    <name type="scientific">Nitrobacter winogradskyi (strain ATCC 25391 / DSM 10237 / CIP 104748 / NCIMB 11846 / Nb-255)</name>
    <dbReference type="NCBI Taxonomy" id="323098"/>
    <lineage>
        <taxon>Bacteria</taxon>
        <taxon>Pseudomonadati</taxon>
        <taxon>Pseudomonadota</taxon>
        <taxon>Alphaproteobacteria</taxon>
        <taxon>Hyphomicrobiales</taxon>
        <taxon>Nitrobacteraceae</taxon>
        <taxon>Nitrobacter</taxon>
    </lineage>
</organism>
<evidence type="ECO:0000256" key="4">
    <source>
        <dbReference type="ARBA" id="ARBA00022475"/>
    </source>
</evidence>
<comment type="function">
    <text evidence="6">Has immunoglobulin-binding and hemagglutination properties, and can bind to mannose. Essential for virulence. May be involved in LPS biosynthesis or polysaccharide transport.</text>
</comment>
<dbReference type="GO" id="GO:0030246">
    <property type="term" value="F:carbohydrate binding"/>
    <property type="evidence" value="ECO:0007669"/>
    <property type="project" value="UniProtKB-KW"/>
</dbReference>
<dbReference type="InterPro" id="IPR012413">
    <property type="entry name" value="BA14K"/>
</dbReference>
<dbReference type="AlphaFoldDB" id="Q3SV31"/>
<evidence type="ECO:0000256" key="3">
    <source>
        <dbReference type="ARBA" id="ARBA00020552"/>
    </source>
</evidence>
<keyword evidence="9" id="KW-1185">Reference proteome</keyword>
<keyword evidence="7" id="KW-0732">Signal</keyword>
<evidence type="ECO:0000313" key="8">
    <source>
        <dbReference type="EMBL" id="ABA03860.1"/>
    </source>
</evidence>
<keyword evidence="4" id="KW-0472">Membrane</keyword>
<dbReference type="KEGG" id="nwi:Nwi_0593"/>
<dbReference type="Pfam" id="PF07886">
    <property type="entry name" value="BA14K"/>
    <property type="match status" value="1"/>
</dbReference>
<comment type="subcellular location">
    <subcellularLocation>
        <location evidence="1">Membrane</location>
        <topology evidence="1">Single-pass membrane protein</topology>
    </subcellularLocation>
</comment>
<feature type="chain" id="PRO_5004229334" description="Lectin-like protein BA14k" evidence="7">
    <location>
        <begin position="27"/>
        <end position="127"/>
    </location>
</feature>
<gene>
    <name evidence="8" type="ordered locus">Nwi_0593</name>
</gene>
<keyword evidence="4" id="KW-1003">Cell membrane</keyword>
<evidence type="ECO:0000313" key="9">
    <source>
        <dbReference type="Proteomes" id="UP000002531"/>
    </source>
</evidence>
<protein>
    <recommendedName>
        <fullName evidence="3">Lectin-like protein BA14k</fullName>
    </recommendedName>
</protein>
<dbReference type="GO" id="GO:0016020">
    <property type="term" value="C:membrane"/>
    <property type="evidence" value="ECO:0007669"/>
    <property type="project" value="UniProtKB-SubCell"/>
</dbReference>
<dbReference type="Proteomes" id="UP000002531">
    <property type="component" value="Chromosome"/>
</dbReference>
<sequence length="127" mass="12899">MMRSKILLTALFAGSVALTFSVPATAAPLMAQSGVSTAGPSSIETVQYYRRGYYGPGYYGRGYGGGAGALIGGLAAGAIVGGAIAAGQANAAAAAQQNMAYCAQRFRSYDPRSGTYLGTDGYRHPCP</sequence>
<accession>Q3SV31</accession>
<evidence type="ECO:0000256" key="1">
    <source>
        <dbReference type="ARBA" id="ARBA00004167"/>
    </source>
</evidence>
<dbReference type="HOGENOM" id="CLU_095992_3_0_5"/>
<comment type="similarity">
    <text evidence="2">Belongs to the BA14k family.</text>
</comment>
<feature type="signal peptide" evidence="7">
    <location>
        <begin position="1"/>
        <end position="26"/>
    </location>
</feature>